<reference evidence="2 3" key="1">
    <citation type="submission" date="2016-10" db="EMBL/GenBank/DDBJ databases">
        <title>Genome sequence of Mycobacterium talmonii.</title>
        <authorList>
            <person name="Greninger A.L."/>
            <person name="Elliott B."/>
            <person name="Vasireddy S."/>
            <person name="Vasireddy R."/>
        </authorList>
    </citation>
    <scope>NUCLEOTIDE SEQUENCE [LARGE SCALE GENOMIC DNA]</scope>
    <source>
        <strain evidence="3">NE-TNMC-100812</strain>
    </source>
</reference>
<evidence type="ECO:0000313" key="2">
    <source>
        <dbReference type="EMBL" id="OHV04797.1"/>
    </source>
</evidence>
<keyword evidence="1" id="KW-0472">Membrane</keyword>
<dbReference type="RefSeq" id="WP_071024323.1">
    <property type="nucleotide sequence ID" value="NZ_MLQM01000030.1"/>
</dbReference>
<proteinExistence type="predicted"/>
<feature type="transmembrane region" description="Helical" evidence="1">
    <location>
        <begin position="228"/>
        <end position="246"/>
    </location>
</feature>
<dbReference type="Proteomes" id="UP000179734">
    <property type="component" value="Unassembled WGS sequence"/>
</dbReference>
<sequence>MVIELLSRLARVRVTVGYATALLTVATTLLVLGPQTQEQVIRNASTNLHNLSHGHLATLLGSAFVPDAAGGPVYLWLPGLVCLLALAELLWRSGRLALVFAVGHIGATLLVATGLTAALKLGWLPVSVSFARDVGMSYGAAAVLGALTAAIPARWRPAWIGWWVSVALGTAALCADFTDVGHATAVLLGMLVATRLGGPTRWTRVRYALLAVSAVFGFVVLAHTGVSVLAGVGLGTLGAVAADRIARRRWARRSLAVPLVTAQPALSR</sequence>
<evidence type="ECO:0008006" key="4">
    <source>
        <dbReference type="Google" id="ProtNLM"/>
    </source>
</evidence>
<feature type="transmembrane region" description="Helical" evidence="1">
    <location>
        <begin position="135"/>
        <end position="151"/>
    </location>
</feature>
<protein>
    <recommendedName>
        <fullName evidence="4">Transmembrane protein</fullName>
    </recommendedName>
</protein>
<dbReference type="InterPro" id="IPR046862">
    <property type="entry name" value="Rhomboid_2"/>
</dbReference>
<evidence type="ECO:0000256" key="1">
    <source>
        <dbReference type="SAM" id="Phobius"/>
    </source>
</evidence>
<evidence type="ECO:0000313" key="3">
    <source>
        <dbReference type="Proteomes" id="UP000179734"/>
    </source>
</evidence>
<dbReference type="EMBL" id="MLQM01000030">
    <property type="protein sequence ID" value="OHV04797.1"/>
    <property type="molecule type" value="Genomic_DNA"/>
</dbReference>
<comment type="caution">
    <text evidence="2">The sequence shown here is derived from an EMBL/GenBank/DDBJ whole genome shotgun (WGS) entry which is preliminary data.</text>
</comment>
<accession>A0A1S1NKZ9</accession>
<feature type="transmembrane region" description="Helical" evidence="1">
    <location>
        <begin position="158"/>
        <end position="175"/>
    </location>
</feature>
<gene>
    <name evidence="2" type="ORF">BKN37_08290</name>
</gene>
<feature type="transmembrane region" description="Helical" evidence="1">
    <location>
        <begin position="73"/>
        <end position="91"/>
    </location>
</feature>
<name>A0A1S1NKZ9_9MYCO</name>
<organism evidence="2 3">
    <name type="scientific">Mycobacterium talmoniae</name>
    <dbReference type="NCBI Taxonomy" id="1858794"/>
    <lineage>
        <taxon>Bacteria</taxon>
        <taxon>Bacillati</taxon>
        <taxon>Actinomycetota</taxon>
        <taxon>Actinomycetes</taxon>
        <taxon>Mycobacteriales</taxon>
        <taxon>Mycobacteriaceae</taxon>
        <taxon>Mycobacterium</taxon>
    </lineage>
</organism>
<dbReference type="AlphaFoldDB" id="A0A1S1NKZ9"/>
<feature type="transmembrane region" description="Helical" evidence="1">
    <location>
        <begin position="98"/>
        <end position="123"/>
    </location>
</feature>
<keyword evidence="3" id="KW-1185">Reference proteome</keyword>
<keyword evidence="1" id="KW-0812">Transmembrane</keyword>
<feature type="transmembrane region" description="Helical" evidence="1">
    <location>
        <begin position="12"/>
        <end position="32"/>
    </location>
</feature>
<dbReference type="Pfam" id="PF20401">
    <property type="entry name" value="Rhomboid_2"/>
    <property type="match status" value="1"/>
</dbReference>
<keyword evidence="1" id="KW-1133">Transmembrane helix</keyword>